<dbReference type="GO" id="GO:0004601">
    <property type="term" value="F:peroxidase activity"/>
    <property type="evidence" value="ECO:0007669"/>
    <property type="project" value="UniProtKB-ARBA"/>
</dbReference>
<evidence type="ECO:0000256" key="4">
    <source>
        <dbReference type="RuleBase" id="RU003494"/>
    </source>
</evidence>
<dbReference type="CDD" id="cd03189">
    <property type="entry name" value="GST_C_GTT1_like"/>
    <property type="match status" value="1"/>
</dbReference>
<dbReference type="InterPro" id="IPR036249">
    <property type="entry name" value="Thioredoxin-like_sf"/>
</dbReference>
<dbReference type="PROSITE" id="PS50405">
    <property type="entry name" value="GST_CTER"/>
    <property type="match status" value="1"/>
</dbReference>
<dbReference type="FunFam" id="3.40.30.10:FF:000156">
    <property type="entry name" value="Glutathione S-transferase 1"/>
    <property type="match status" value="1"/>
</dbReference>
<dbReference type="SFLD" id="SFLDG01150">
    <property type="entry name" value="Main.1:_Beta-like"/>
    <property type="match status" value="1"/>
</dbReference>
<dbReference type="InterPro" id="IPR010987">
    <property type="entry name" value="Glutathione-S-Trfase_C-like"/>
</dbReference>
<sequence>MITVHHLNDSRSQRILWMLEELGLDYEISRYQRDQDTLLAPESLKRIHPLGKAPVLTDDSMTLAESGAIIDYLAQTYGRDSLLPARNSPAWWDYVYWLHYAEASLMPPLLLRHVFDRIQQAPVPFFVRPVVGRIVAGVDKAFLRQQIKTHLNFVADHLSCHDWLGGHHFGAADIQMSFPLEAAMHRTELADSYPRLKAYVAQLQARPAYLKALAKGGPYLYGPRDAV</sequence>
<dbReference type="SFLD" id="SFLDG00358">
    <property type="entry name" value="Main_(cytGST)"/>
    <property type="match status" value="1"/>
</dbReference>
<evidence type="ECO:0000313" key="7">
    <source>
        <dbReference type="EMBL" id="OIN08945.1"/>
    </source>
</evidence>
<evidence type="ECO:0000256" key="2">
    <source>
        <dbReference type="ARBA" id="ARBA00022679"/>
    </source>
</evidence>
<comment type="similarity">
    <text evidence="4">Belongs to the GST superfamily.</text>
</comment>
<evidence type="ECO:0000256" key="1">
    <source>
        <dbReference type="ARBA" id="ARBA00012452"/>
    </source>
</evidence>
<dbReference type="GO" id="GO:0004364">
    <property type="term" value="F:glutathione transferase activity"/>
    <property type="evidence" value="ECO:0007669"/>
    <property type="project" value="UniProtKB-EC"/>
</dbReference>
<dbReference type="GO" id="GO:0005737">
    <property type="term" value="C:cytoplasm"/>
    <property type="evidence" value="ECO:0007669"/>
    <property type="project" value="UniProtKB-ARBA"/>
</dbReference>
<keyword evidence="8" id="KW-1185">Reference proteome</keyword>
<dbReference type="OrthoDB" id="9810080at2"/>
<dbReference type="PROSITE" id="PS50404">
    <property type="entry name" value="GST_NTER"/>
    <property type="match status" value="1"/>
</dbReference>
<dbReference type="Gene3D" id="3.40.30.10">
    <property type="entry name" value="Glutaredoxin"/>
    <property type="match status" value="1"/>
</dbReference>
<evidence type="ECO:0000256" key="3">
    <source>
        <dbReference type="ARBA" id="ARBA00047960"/>
    </source>
</evidence>
<dbReference type="SUPFAM" id="SSF47616">
    <property type="entry name" value="GST C-terminal domain-like"/>
    <property type="match status" value="1"/>
</dbReference>
<dbReference type="EC" id="2.5.1.18" evidence="1"/>
<protein>
    <recommendedName>
        <fullName evidence="1">glutathione transferase</fullName>
        <ecNumber evidence="1">2.5.1.18</ecNumber>
    </recommendedName>
</protein>
<feature type="domain" description="GST C-terminal" evidence="6">
    <location>
        <begin position="100"/>
        <end position="227"/>
    </location>
</feature>
<feature type="domain" description="GST N-terminal" evidence="5">
    <location>
        <begin position="1"/>
        <end position="81"/>
    </location>
</feature>
<dbReference type="SUPFAM" id="SSF52833">
    <property type="entry name" value="Thioredoxin-like"/>
    <property type="match status" value="1"/>
</dbReference>
<dbReference type="EMBL" id="MDKE01000024">
    <property type="protein sequence ID" value="OIN08945.1"/>
    <property type="molecule type" value="Genomic_DNA"/>
</dbReference>
<evidence type="ECO:0000259" key="5">
    <source>
        <dbReference type="PROSITE" id="PS50404"/>
    </source>
</evidence>
<reference evidence="7 8" key="1">
    <citation type="submission" date="2016-07" db="EMBL/GenBank/DDBJ databases">
        <title>Draft Genome Sequence of Oceanisphaera psychrotolerans, isolated from coastal sediment samples.</title>
        <authorList>
            <person name="Zhuo S."/>
            <person name="Ruan Z."/>
        </authorList>
    </citation>
    <scope>NUCLEOTIDE SEQUENCE [LARGE SCALE GENOMIC DNA]</scope>
    <source>
        <strain evidence="7 8">LAM-WHM-ZC</strain>
    </source>
</reference>
<dbReference type="Pfam" id="PF02798">
    <property type="entry name" value="GST_N"/>
    <property type="match status" value="1"/>
</dbReference>
<comment type="catalytic activity">
    <reaction evidence="3">
        <text>RX + glutathione = an S-substituted glutathione + a halide anion + H(+)</text>
        <dbReference type="Rhea" id="RHEA:16437"/>
        <dbReference type="ChEBI" id="CHEBI:15378"/>
        <dbReference type="ChEBI" id="CHEBI:16042"/>
        <dbReference type="ChEBI" id="CHEBI:17792"/>
        <dbReference type="ChEBI" id="CHEBI:57925"/>
        <dbReference type="ChEBI" id="CHEBI:90779"/>
        <dbReference type="EC" id="2.5.1.18"/>
    </reaction>
</comment>
<comment type="caution">
    <text evidence="7">The sequence shown here is derived from an EMBL/GenBank/DDBJ whole genome shotgun (WGS) entry which is preliminary data.</text>
</comment>
<evidence type="ECO:0000259" key="6">
    <source>
        <dbReference type="PROSITE" id="PS50405"/>
    </source>
</evidence>
<gene>
    <name evidence="7" type="ORF">BFR47_14890</name>
</gene>
<name>A0A1J4QC83_9GAMM</name>
<dbReference type="PANTHER" id="PTHR44051">
    <property type="entry name" value="GLUTATHIONE S-TRANSFERASE-RELATED"/>
    <property type="match status" value="1"/>
</dbReference>
<proteinExistence type="inferred from homology"/>
<evidence type="ECO:0000313" key="8">
    <source>
        <dbReference type="Proteomes" id="UP000243073"/>
    </source>
</evidence>
<dbReference type="Pfam" id="PF00043">
    <property type="entry name" value="GST_C"/>
    <property type="match status" value="1"/>
</dbReference>
<dbReference type="Gene3D" id="1.20.1050.10">
    <property type="match status" value="1"/>
</dbReference>
<dbReference type="InterPro" id="IPR004045">
    <property type="entry name" value="Glutathione_S-Trfase_N"/>
</dbReference>
<organism evidence="7 8">
    <name type="scientific">Oceanisphaera psychrotolerans</name>
    <dbReference type="NCBI Taxonomy" id="1414654"/>
    <lineage>
        <taxon>Bacteria</taxon>
        <taxon>Pseudomonadati</taxon>
        <taxon>Pseudomonadota</taxon>
        <taxon>Gammaproteobacteria</taxon>
        <taxon>Aeromonadales</taxon>
        <taxon>Aeromonadaceae</taxon>
        <taxon>Oceanisphaera</taxon>
    </lineage>
</organism>
<keyword evidence="2 7" id="KW-0808">Transferase</keyword>
<dbReference type="InterPro" id="IPR040079">
    <property type="entry name" value="Glutathione_S-Trfase"/>
</dbReference>
<dbReference type="InterPro" id="IPR036282">
    <property type="entry name" value="Glutathione-S-Trfase_C_sf"/>
</dbReference>
<dbReference type="STRING" id="1414654.BFR47_14890"/>
<dbReference type="InterPro" id="IPR004046">
    <property type="entry name" value="GST_C"/>
</dbReference>
<dbReference type="PANTHER" id="PTHR44051:SF9">
    <property type="entry name" value="GLUTATHIONE S-TRANSFERASE 1"/>
    <property type="match status" value="1"/>
</dbReference>
<accession>A0A1J4QC83</accession>
<dbReference type="AlphaFoldDB" id="A0A1J4QC83"/>
<dbReference type="Proteomes" id="UP000243073">
    <property type="component" value="Unassembled WGS sequence"/>
</dbReference>
<dbReference type="CDD" id="cd03046">
    <property type="entry name" value="GST_N_GTT1_like"/>
    <property type="match status" value="1"/>
</dbReference>
<dbReference type="SFLD" id="SFLDS00019">
    <property type="entry name" value="Glutathione_Transferase_(cytos"/>
    <property type="match status" value="1"/>
</dbReference>